<name>A0A444VHA5_9FLAO</name>
<keyword evidence="1" id="KW-0812">Transmembrane</keyword>
<keyword evidence="3" id="KW-1185">Reference proteome</keyword>
<comment type="caution">
    <text evidence="2">The sequence shown here is derived from an EMBL/GenBank/DDBJ whole genome shotgun (WGS) entry which is preliminary data.</text>
</comment>
<organism evidence="2 3">
    <name type="scientific">Flagellimonas olearia</name>
    <dbReference type="NCBI Taxonomy" id="552546"/>
    <lineage>
        <taxon>Bacteria</taxon>
        <taxon>Pseudomonadati</taxon>
        <taxon>Bacteroidota</taxon>
        <taxon>Flavobacteriia</taxon>
        <taxon>Flavobacteriales</taxon>
        <taxon>Flavobacteriaceae</taxon>
        <taxon>Flagellimonas</taxon>
    </lineage>
</organism>
<dbReference type="RefSeq" id="WP_129656148.1">
    <property type="nucleotide sequence ID" value="NZ_ML142916.1"/>
</dbReference>
<dbReference type="AlphaFoldDB" id="A0A444VHA5"/>
<evidence type="ECO:0000313" key="3">
    <source>
        <dbReference type="Proteomes" id="UP000290261"/>
    </source>
</evidence>
<feature type="transmembrane region" description="Helical" evidence="1">
    <location>
        <begin position="108"/>
        <end position="127"/>
    </location>
</feature>
<dbReference type="Proteomes" id="UP000290261">
    <property type="component" value="Unassembled WGS sequence"/>
</dbReference>
<feature type="transmembrane region" description="Helical" evidence="1">
    <location>
        <begin position="56"/>
        <end position="77"/>
    </location>
</feature>
<dbReference type="EMBL" id="JJMP01000012">
    <property type="protein sequence ID" value="RYC50134.1"/>
    <property type="molecule type" value="Genomic_DNA"/>
</dbReference>
<gene>
    <name evidence="2" type="ORF">DN53_06540</name>
</gene>
<evidence type="ECO:0000256" key="1">
    <source>
        <dbReference type="SAM" id="Phobius"/>
    </source>
</evidence>
<keyword evidence="1" id="KW-1133">Transmembrane helix</keyword>
<evidence type="ECO:0000313" key="2">
    <source>
        <dbReference type="EMBL" id="RYC50134.1"/>
    </source>
</evidence>
<sequence length="138" mass="16161">MDEQQKKELETFVDKVMGETSLESPSPDFTEKLMAKIEAQSQQEVFVAQPLLPRKLLMFLFLGFVAGFIYLLMTYGLDPNQGWFKNIEWNLDFSNTWRWMEGYTASKVTLYAVLLFGVLFFVQIPWLKRYLDQHGTLS</sequence>
<reference evidence="2 3" key="1">
    <citation type="submission" date="2014-04" db="EMBL/GenBank/DDBJ databases">
        <title>Whole genome of Muricauda olearia.</title>
        <authorList>
            <person name="Zhang X.-H."/>
            <person name="Tang K."/>
        </authorList>
    </citation>
    <scope>NUCLEOTIDE SEQUENCE [LARGE SCALE GENOMIC DNA]</scope>
    <source>
        <strain evidence="2 3">Th120</strain>
    </source>
</reference>
<protein>
    <submittedName>
        <fullName evidence="2">Uncharacterized protein</fullName>
    </submittedName>
</protein>
<keyword evidence="1" id="KW-0472">Membrane</keyword>
<accession>A0A444VHA5</accession>
<proteinExistence type="predicted"/>